<keyword evidence="3" id="KW-1185">Reference proteome</keyword>
<feature type="region of interest" description="Disordered" evidence="1">
    <location>
        <begin position="133"/>
        <end position="209"/>
    </location>
</feature>
<dbReference type="Proteomes" id="UP000015241">
    <property type="component" value="Unassembled WGS sequence"/>
</dbReference>
<protein>
    <submittedName>
        <fullName evidence="2">Uncharacterized protein</fullName>
    </submittedName>
</protein>
<dbReference type="EMBL" id="KE504129">
    <property type="protein sequence ID" value="EPT03774.1"/>
    <property type="molecule type" value="Genomic_DNA"/>
</dbReference>
<gene>
    <name evidence="2" type="ORF">FOMPIDRAFT_1115854</name>
</gene>
<dbReference type="InParanoid" id="S8EKE3"/>
<evidence type="ECO:0000313" key="2">
    <source>
        <dbReference type="EMBL" id="EPT03774.1"/>
    </source>
</evidence>
<dbReference type="OrthoDB" id="2685617at2759"/>
<dbReference type="HOGENOM" id="CLU_095410_0_0_1"/>
<sequence length="209" mass="22298">MQDTSTATAKFQLALPYILGPVSQGLAALHASRARKLHPSDPTLRTTHCPACGADYIDGGGEYRSVRHNGKRGRVKREDKRCLQISCGVCGHCEELPIEQDGTSSFLQVRKRGKLVTPNADIAIRSSTPAFTMKSGEAAHAPAEPKPQAAGRSGGKSASTLPLSSARSKARSKSSALQGLLARNREKQEQEKKSFNNSSGLSAFLQDLG</sequence>
<evidence type="ECO:0000313" key="3">
    <source>
        <dbReference type="Proteomes" id="UP000015241"/>
    </source>
</evidence>
<organism evidence="2 3">
    <name type="scientific">Fomitopsis schrenkii</name>
    <name type="common">Brown rot fungus</name>
    <dbReference type="NCBI Taxonomy" id="2126942"/>
    <lineage>
        <taxon>Eukaryota</taxon>
        <taxon>Fungi</taxon>
        <taxon>Dikarya</taxon>
        <taxon>Basidiomycota</taxon>
        <taxon>Agaricomycotina</taxon>
        <taxon>Agaricomycetes</taxon>
        <taxon>Polyporales</taxon>
        <taxon>Fomitopsis</taxon>
    </lineage>
</organism>
<dbReference type="eggNOG" id="ENOG502SWJT">
    <property type="taxonomic scope" value="Eukaryota"/>
</dbReference>
<reference evidence="2 3" key="1">
    <citation type="journal article" date="2012" name="Science">
        <title>The Paleozoic origin of enzymatic lignin decomposition reconstructed from 31 fungal genomes.</title>
        <authorList>
            <person name="Floudas D."/>
            <person name="Binder M."/>
            <person name="Riley R."/>
            <person name="Barry K."/>
            <person name="Blanchette R.A."/>
            <person name="Henrissat B."/>
            <person name="Martinez A.T."/>
            <person name="Otillar R."/>
            <person name="Spatafora J.W."/>
            <person name="Yadav J.S."/>
            <person name="Aerts A."/>
            <person name="Benoit I."/>
            <person name="Boyd A."/>
            <person name="Carlson A."/>
            <person name="Copeland A."/>
            <person name="Coutinho P.M."/>
            <person name="de Vries R.P."/>
            <person name="Ferreira P."/>
            <person name="Findley K."/>
            <person name="Foster B."/>
            <person name="Gaskell J."/>
            <person name="Glotzer D."/>
            <person name="Gorecki P."/>
            <person name="Heitman J."/>
            <person name="Hesse C."/>
            <person name="Hori C."/>
            <person name="Igarashi K."/>
            <person name="Jurgens J.A."/>
            <person name="Kallen N."/>
            <person name="Kersten P."/>
            <person name="Kohler A."/>
            <person name="Kuees U."/>
            <person name="Kumar T.K.A."/>
            <person name="Kuo A."/>
            <person name="LaButti K."/>
            <person name="Larrondo L.F."/>
            <person name="Lindquist E."/>
            <person name="Ling A."/>
            <person name="Lombard V."/>
            <person name="Lucas S."/>
            <person name="Lundell T."/>
            <person name="Martin R."/>
            <person name="McLaughlin D.J."/>
            <person name="Morgenstern I."/>
            <person name="Morin E."/>
            <person name="Murat C."/>
            <person name="Nagy L.G."/>
            <person name="Nolan M."/>
            <person name="Ohm R.A."/>
            <person name="Patyshakuliyeva A."/>
            <person name="Rokas A."/>
            <person name="Ruiz-Duenas F.J."/>
            <person name="Sabat G."/>
            <person name="Salamov A."/>
            <person name="Samejima M."/>
            <person name="Schmutz J."/>
            <person name="Slot J.C."/>
            <person name="St John F."/>
            <person name="Stenlid J."/>
            <person name="Sun H."/>
            <person name="Sun S."/>
            <person name="Syed K."/>
            <person name="Tsang A."/>
            <person name="Wiebenga A."/>
            <person name="Young D."/>
            <person name="Pisabarro A."/>
            <person name="Eastwood D.C."/>
            <person name="Martin F."/>
            <person name="Cullen D."/>
            <person name="Grigoriev I.V."/>
            <person name="Hibbett D.S."/>
        </authorList>
    </citation>
    <scope>NUCLEOTIDE SEQUENCE</scope>
    <source>
        <strain evidence="3">FP-58527</strain>
    </source>
</reference>
<name>S8EKE3_FOMSC</name>
<dbReference type="AlphaFoldDB" id="S8EKE3"/>
<proteinExistence type="predicted"/>
<accession>S8EKE3</accession>
<evidence type="ECO:0000256" key="1">
    <source>
        <dbReference type="SAM" id="MobiDB-lite"/>
    </source>
</evidence>
<feature type="compositionally biased region" description="Basic and acidic residues" evidence="1">
    <location>
        <begin position="183"/>
        <end position="194"/>
    </location>
</feature>